<dbReference type="SUPFAM" id="SSF53686">
    <property type="entry name" value="Tryptophan synthase beta subunit-like PLP-dependent enzymes"/>
    <property type="match status" value="1"/>
</dbReference>
<keyword evidence="3" id="KW-0663">Pyridoxal phosphate</keyword>
<name>A0AAV7EB76_ARIFI</name>
<proteinExistence type="inferred from homology"/>
<comment type="cofactor">
    <cofactor evidence="1">
        <name>pyridoxal 5'-phosphate</name>
        <dbReference type="ChEBI" id="CHEBI:597326"/>
    </cofactor>
</comment>
<dbReference type="InterPro" id="IPR027278">
    <property type="entry name" value="ACCD_DCysDesulf"/>
</dbReference>
<dbReference type="GO" id="GO:0019148">
    <property type="term" value="F:D-cysteine desulfhydrase activity"/>
    <property type="evidence" value="ECO:0007669"/>
    <property type="project" value="TreeGrafter"/>
</dbReference>
<sequence>MPLRLLSGNQEANLLSQKDMGVEICSANPATMVIKKQLHPRKLSGNVQSFSQVGLQHRNLLEGLLNRRWLLPSPESKIDEVVLVEKKTPDKAALPLVFSFSRNKEGQRQLLYVVRDDLLHPLINGNKARKLDALLPLVEDHAVTDVVTCGGCQSAHTAAVAVSCAEGGLRSHLLLRGEQPEIATGYNLISIMYARVTYISRPVYAKREEMLLRHAGSIAGASGSVIRLSDIIDDSYSTKASEHVCTDSSAKRVVVVNEGAGEAVGLLGLVRLVEYLSQDHIFGKSLPIKLVVDAGTGTTAVGLALGALCLRLPWKVAAIMLADTIEGYKRQEERLISEFKRLYGLEYLTLNGVTGGVVQWVERIRPRKFGNVLKGEVEVCREIAQQTGILVDPIYTLAAWEQATLACQEEAERGVKVVMLHTGGTLGMFGLAQRYKTHFHAKWQN</sequence>
<dbReference type="Proteomes" id="UP000825729">
    <property type="component" value="Unassembled WGS sequence"/>
</dbReference>
<protein>
    <recommendedName>
        <fullName evidence="6">D-cysteine desulfhydrase 2, mitochondrial</fullName>
    </recommendedName>
</protein>
<dbReference type="FunFam" id="3.40.50.1100:FF:000081">
    <property type="entry name" value="D-cysteine desulfhydrase 2 mitochondrial"/>
    <property type="match status" value="1"/>
</dbReference>
<dbReference type="InterPro" id="IPR036052">
    <property type="entry name" value="TrpB-like_PALP_sf"/>
</dbReference>
<dbReference type="PANTHER" id="PTHR43780:SF7">
    <property type="entry name" value="D-CYSTEINE DESULFHYDRASE 2, MITOCHONDRIAL"/>
    <property type="match status" value="1"/>
</dbReference>
<comment type="similarity">
    <text evidence="2">Belongs to the ACC deaminase/D-cysteine desulfhydrase family.</text>
</comment>
<evidence type="ECO:0000256" key="3">
    <source>
        <dbReference type="ARBA" id="ARBA00022898"/>
    </source>
</evidence>
<gene>
    <name evidence="4" type="ORF">H6P81_011652</name>
</gene>
<accession>A0AAV7EB76</accession>
<keyword evidence="5" id="KW-1185">Reference proteome</keyword>
<evidence type="ECO:0000256" key="1">
    <source>
        <dbReference type="ARBA" id="ARBA00001933"/>
    </source>
</evidence>
<evidence type="ECO:0000256" key="2">
    <source>
        <dbReference type="ARBA" id="ARBA00008639"/>
    </source>
</evidence>
<organism evidence="4 5">
    <name type="scientific">Aristolochia fimbriata</name>
    <name type="common">White veined hardy Dutchman's pipe vine</name>
    <dbReference type="NCBI Taxonomy" id="158543"/>
    <lineage>
        <taxon>Eukaryota</taxon>
        <taxon>Viridiplantae</taxon>
        <taxon>Streptophyta</taxon>
        <taxon>Embryophyta</taxon>
        <taxon>Tracheophyta</taxon>
        <taxon>Spermatophyta</taxon>
        <taxon>Magnoliopsida</taxon>
        <taxon>Magnoliidae</taxon>
        <taxon>Piperales</taxon>
        <taxon>Aristolochiaceae</taxon>
        <taxon>Aristolochia</taxon>
    </lineage>
</organism>
<evidence type="ECO:0008006" key="6">
    <source>
        <dbReference type="Google" id="ProtNLM"/>
    </source>
</evidence>
<comment type="caution">
    <text evidence="4">The sequence shown here is derived from an EMBL/GenBank/DDBJ whole genome shotgun (WGS) entry which is preliminary data.</text>
</comment>
<dbReference type="Gene3D" id="3.40.50.1100">
    <property type="match status" value="2"/>
</dbReference>
<dbReference type="AlphaFoldDB" id="A0AAV7EB76"/>
<evidence type="ECO:0000313" key="4">
    <source>
        <dbReference type="EMBL" id="KAG9445524.1"/>
    </source>
</evidence>
<evidence type="ECO:0000313" key="5">
    <source>
        <dbReference type="Proteomes" id="UP000825729"/>
    </source>
</evidence>
<dbReference type="PANTHER" id="PTHR43780">
    <property type="entry name" value="1-AMINOCYCLOPROPANE-1-CARBOXYLATE DEAMINASE-RELATED"/>
    <property type="match status" value="1"/>
</dbReference>
<reference evidence="4 5" key="1">
    <citation type="submission" date="2021-07" db="EMBL/GenBank/DDBJ databases">
        <title>The Aristolochia fimbriata genome: insights into angiosperm evolution, floral development and chemical biosynthesis.</title>
        <authorList>
            <person name="Jiao Y."/>
        </authorList>
    </citation>
    <scope>NUCLEOTIDE SEQUENCE [LARGE SCALE GENOMIC DNA]</scope>
    <source>
        <strain evidence="4">IBCAS-2021</strain>
        <tissue evidence="4">Leaf</tissue>
    </source>
</reference>
<dbReference type="EMBL" id="JAINDJ010000005">
    <property type="protein sequence ID" value="KAG9445524.1"/>
    <property type="molecule type" value="Genomic_DNA"/>
</dbReference>